<dbReference type="CDD" id="cd11648">
    <property type="entry name" value="RsmI"/>
    <property type="match status" value="1"/>
</dbReference>
<accession>A0AB32XDB0</accession>
<organism evidence="8 9">
    <name type="scientific">Mycoplasmopsis fermentans (strain M64)</name>
    <name type="common">Mycoplasma fermentans</name>
    <dbReference type="NCBI Taxonomy" id="943945"/>
    <lineage>
        <taxon>Bacteria</taxon>
        <taxon>Bacillati</taxon>
        <taxon>Mycoplasmatota</taxon>
        <taxon>Mycoplasmoidales</taxon>
        <taxon>Metamycoplasmataceae</taxon>
        <taxon>Mycoplasmopsis</taxon>
    </lineage>
</organism>
<dbReference type="GO" id="GO:0005737">
    <property type="term" value="C:cytoplasm"/>
    <property type="evidence" value="ECO:0007669"/>
    <property type="project" value="UniProtKB-SubCell"/>
</dbReference>
<keyword evidence="2 6" id="KW-0698">rRNA processing</keyword>
<evidence type="ECO:0000256" key="3">
    <source>
        <dbReference type="ARBA" id="ARBA00022603"/>
    </source>
</evidence>
<dbReference type="InterPro" id="IPR014777">
    <property type="entry name" value="4pyrrole_Mease_sub1"/>
</dbReference>
<dbReference type="InterPro" id="IPR035996">
    <property type="entry name" value="4pyrrol_Methylase_sf"/>
</dbReference>
<dbReference type="Proteomes" id="UP000007473">
    <property type="component" value="Chromosome"/>
</dbReference>
<evidence type="ECO:0000256" key="6">
    <source>
        <dbReference type="HAMAP-Rule" id="MF_01877"/>
    </source>
</evidence>
<dbReference type="AlphaFoldDB" id="A0AB32XDB0"/>
<dbReference type="Pfam" id="PF00590">
    <property type="entry name" value="TP_methylase"/>
    <property type="match status" value="1"/>
</dbReference>
<dbReference type="EMBL" id="CP002458">
    <property type="protein sequence ID" value="ADV34971.1"/>
    <property type="molecule type" value="Genomic_DNA"/>
</dbReference>
<dbReference type="FunFam" id="3.40.1010.10:FF:000007">
    <property type="entry name" value="Ribosomal RNA small subunit methyltransferase I"/>
    <property type="match status" value="1"/>
</dbReference>
<dbReference type="Gene3D" id="3.30.950.10">
    <property type="entry name" value="Methyltransferase, Cobalt-precorrin-4 Transmethylase, Domain 2"/>
    <property type="match status" value="1"/>
</dbReference>
<dbReference type="InterPro" id="IPR000878">
    <property type="entry name" value="4pyrrol_Mease"/>
</dbReference>
<reference evidence="8 9" key="1">
    <citation type="journal article" date="2011" name="J. Bacteriol.">
        <title>Genome sequence of the repetitive-sequence-rich Mycoplasma fermentans strain M64.</title>
        <authorList>
            <person name="Shu H.W."/>
            <person name="Liu T.T."/>
            <person name="Chang H.Y."/>
            <person name="Liu Y.M."/>
            <person name="Wu K.M."/>
            <person name="Shu H.Y."/>
            <person name="Tsai S.F."/>
            <person name="Hsiao K.J."/>
            <person name="Hu W.S."/>
            <person name="Ng W.V."/>
        </authorList>
    </citation>
    <scope>NUCLEOTIDE SEQUENCE [LARGE SCALE GENOMIC DNA]</scope>
    <source>
        <strain evidence="8 9">M64</strain>
    </source>
</reference>
<dbReference type="InterPro" id="IPR008189">
    <property type="entry name" value="rRNA_ssu_MeTfrase_I"/>
</dbReference>
<evidence type="ECO:0000256" key="2">
    <source>
        <dbReference type="ARBA" id="ARBA00022552"/>
    </source>
</evidence>
<name>A0AB32XDB0_MYCFM</name>
<dbReference type="InterPro" id="IPR014776">
    <property type="entry name" value="4pyrrole_Mease_sub2"/>
</dbReference>
<keyword evidence="5 6" id="KW-0949">S-adenosyl-L-methionine</keyword>
<evidence type="ECO:0000313" key="8">
    <source>
        <dbReference type="EMBL" id="ADV34971.1"/>
    </source>
</evidence>
<dbReference type="KEGG" id="mfm:MfeM64YM_0976"/>
<dbReference type="InterPro" id="IPR018063">
    <property type="entry name" value="SAM_MeTrfase_RsmI_CS"/>
</dbReference>
<dbReference type="SUPFAM" id="SSF53790">
    <property type="entry name" value="Tetrapyrrole methylase"/>
    <property type="match status" value="1"/>
</dbReference>
<evidence type="ECO:0000259" key="7">
    <source>
        <dbReference type="Pfam" id="PF00590"/>
    </source>
</evidence>
<keyword evidence="1 6" id="KW-0963">Cytoplasm</keyword>
<comment type="catalytic activity">
    <reaction evidence="6">
        <text>cytidine(1402) in 16S rRNA + S-adenosyl-L-methionine = 2'-O-methylcytidine(1402) in 16S rRNA + S-adenosyl-L-homocysteine + H(+)</text>
        <dbReference type="Rhea" id="RHEA:42924"/>
        <dbReference type="Rhea" id="RHEA-COMP:10285"/>
        <dbReference type="Rhea" id="RHEA-COMP:10286"/>
        <dbReference type="ChEBI" id="CHEBI:15378"/>
        <dbReference type="ChEBI" id="CHEBI:57856"/>
        <dbReference type="ChEBI" id="CHEBI:59789"/>
        <dbReference type="ChEBI" id="CHEBI:74495"/>
        <dbReference type="ChEBI" id="CHEBI:82748"/>
        <dbReference type="EC" id="2.1.1.198"/>
    </reaction>
</comment>
<gene>
    <name evidence="6" type="primary">rsmI</name>
    <name evidence="8" type="ordered locus">MfeM64YM_0976</name>
</gene>
<evidence type="ECO:0000256" key="5">
    <source>
        <dbReference type="ARBA" id="ARBA00022691"/>
    </source>
</evidence>
<dbReference type="PANTHER" id="PTHR46111:SF1">
    <property type="entry name" value="RIBOSOMAL RNA SMALL SUBUNIT METHYLTRANSFERASE I"/>
    <property type="match status" value="1"/>
</dbReference>
<comment type="subcellular location">
    <subcellularLocation>
        <location evidence="6">Cytoplasm</location>
    </subcellularLocation>
</comment>
<dbReference type="GO" id="GO:0070677">
    <property type="term" value="F:rRNA (cytosine-2'-O-)-methyltransferase activity"/>
    <property type="evidence" value="ECO:0007669"/>
    <property type="project" value="UniProtKB-UniRule"/>
</dbReference>
<comment type="function">
    <text evidence="6">Catalyzes the 2'-O-methylation of the ribose of cytidine 1402 (C1402) in 16S rRNA.</text>
</comment>
<dbReference type="PROSITE" id="PS01296">
    <property type="entry name" value="RSMI"/>
    <property type="match status" value="1"/>
</dbReference>
<evidence type="ECO:0000256" key="4">
    <source>
        <dbReference type="ARBA" id="ARBA00022679"/>
    </source>
</evidence>
<dbReference type="Gene3D" id="3.40.1010.10">
    <property type="entry name" value="Cobalt-precorrin-4 Transmethylase, Domain 1"/>
    <property type="match status" value="1"/>
</dbReference>
<feature type="domain" description="Tetrapyrrole methylase" evidence="7">
    <location>
        <begin position="3"/>
        <end position="202"/>
    </location>
</feature>
<dbReference type="PIRSF" id="PIRSF005917">
    <property type="entry name" value="MTase_YraL"/>
    <property type="match status" value="1"/>
</dbReference>
<sequence>MPKIYIVGTPIGNLKDITLRALETLKAVDVIACEDTRVSAKLLNHYDIKKRLISYNKINEKASAQGLIDLIEKDDLKMALISDAGMPLVSDPGFELIKQAREKNIELELIPGVNAAISAFAFSGLSNTFIFMTFPKEKSGQRLEQVKSFTSEHAYVFYVAPHKLESFLKDIDSVWGNQAQLFMARELTKIHEEFIYATATELLAKNKTSPFKGEITLVIKLKEIKKEKINKYAHLK</sequence>
<dbReference type="NCBIfam" id="TIGR00096">
    <property type="entry name" value="16S rRNA (cytidine(1402)-2'-O)-methyltransferase"/>
    <property type="match status" value="1"/>
</dbReference>
<keyword evidence="3 6" id="KW-0489">Methyltransferase</keyword>
<keyword evidence="4 6" id="KW-0808">Transferase</keyword>
<proteinExistence type="inferred from homology"/>
<dbReference type="RefSeq" id="WP_013354989.1">
    <property type="nucleotide sequence ID" value="NC_014921.1"/>
</dbReference>
<dbReference type="HAMAP" id="MF_01877">
    <property type="entry name" value="16SrRNA_methyltr_I"/>
    <property type="match status" value="1"/>
</dbReference>
<dbReference type="PANTHER" id="PTHR46111">
    <property type="entry name" value="RIBOSOMAL RNA SMALL SUBUNIT METHYLTRANSFERASE I"/>
    <property type="match status" value="1"/>
</dbReference>
<dbReference type="EC" id="2.1.1.198" evidence="6"/>
<evidence type="ECO:0000313" key="9">
    <source>
        <dbReference type="Proteomes" id="UP000007473"/>
    </source>
</evidence>
<comment type="similarity">
    <text evidence="6">Belongs to the methyltransferase superfamily. RsmI family.</text>
</comment>
<protein>
    <recommendedName>
        <fullName evidence="6">Ribosomal RNA small subunit methyltransferase I</fullName>
        <ecNumber evidence="6">2.1.1.198</ecNumber>
    </recommendedName>
    <alternativeName>
        <fullName evidence="6">16S rRNA 2'-O-ribose C1402 methyltransferase</fullName>
    </alternativeName>
    <alternativeName>
        <fullName evidence="6">rRNA (cytidine-2'-O-)-methyltransferase RsmI</fullName>
    </alternativeName>
</protein>
<evidence type="ECO:0000256" key="1">
    <source>
        <dbReference type="ARBA" id="ARBA00022490"/>
    </source>
</evidence>